<dbReference type="EMBL" id="RAPK01000011">
    <property type="protein sequence ID" value="RKD69615.1"/>
    <property type="molecule type" value="Genomic_DNA"/>
</dbReference>
<proteinExistence type="predicted"/>
<evidence type="ECO:0000313" key="3">
    <source>
        <dbReference type="EMBL" id="RKD69615.1"/>
    </source>
</evidence>
<feature type="transmembrane region" description="Helical" evidence="2">
    <location>
        <begin position="130"/>
        <end position="150"/>
    </location>
</feature>
<name>A0A419UWV4_9BACL</name>
<accession>A0A419UWV4</accession>
<gene>
    <name evidence="3" type="ORF">ATL39_3039</name>
</gene>
<keyword evidence="4" id="KW-1185">Reference proteome</keyword>
<dbReference type="RefSeq" id="WP_120194173.1">
    <property type="nucleotide sequence ID" value="NZ_RAPK01000011.1"/>
</dbReference>
<evidence type="ECO:0000313" key="4">
    <source>
        <dbReference type="Proteomes" id="UP000285120"/>
    </source>
</evidence>
<organism evidence="3 4">
    <name type="scientific">Sinobaca qinghaiensis</name>
    <dbReference type="NCBI Taxonomy" id="342944"/>
    <lineage>
        <taxon>Bacteria</taxon>
        <taxon>Bacillati</taxon>
        <taxon>Bacillota</taxon>
        <taxon>Bacilli</taxon>
        <taxon>Bacillales</taxon>
        <taxon>Sporolactobacillaceae</taxon>
        <taxon>Sinobaca</taxon>
    </lineage>
</organism>
<feature type="coiled-coil region" evidence="1">
    <location>
        <begin position="25"/>
        <end position="52"/>
    </location>
</feature>
<comment type="caution">
    <text evidence="3">The sequence shown here is derived from an EMBL/GenBank/DDBJ whole genome shotgun (WGS) entry which is preliminary data.</text>
</comment>
<feature type="transmembrane region" description="Helical" evidence="2">
    <location>
        <begin position="106"/>
        <end position="124"/>
    </location>
</feature>
<evidence type="ECO:0000256" key="2">
    <source>
        <dbReference type="SAM" id="Phobius"/>
    </source>
</evidence>
<keyword evidence="2" id="KW-1133">Transmembrane helix</keyword>
<keyword evidence="2" id="KW-0472">Membrane</keyword>
<feature type="transmembrane region" description="Helical" evidence="2">
    <location>
        <begin position="157"/>
        <end position="176"/>
    </location>
</feature>
<keyword evidence="2" id="KW-0812">Transmembrane</keyword>
<reference evidence="3 4" key="1">
    <citation type="submission" date="2018-09" db="EMBL/GenBank/DDBJ databases">
        <title>Genomic Encyclopedia of Archaeal and Bacterial Type Strains, Phase II (KMG-II): from individual species to whole genera.</title>
        <authorList>
            <person name="Goeker M."/>
        </authorList>
    </citation>
    <scope>NUCLEOTIDE SEQUENCE [LARGE SCALE GENOMIC DNA]</scope>
    <source>
        <strain evidence="3 4">DSM 17008</strain>
    </source>
</reference>
<evidence type="ECO:0000256" key="1">
    <source>
        <dbReference type="SAM" id="Coils"/>
    </source>
</evidence>
<sequence length="177" mass="20518">MILKWLIYQLYIPYVKHHIKHMNARGKHEKRIKELMQTLEDLLIKAKILKLQGTKGDKTPPGKAALELVDAFLYYQDKRDQPDFHLLAARKWAPPKRKKGQWAKKITIISFALSLLVWTASVFQNNVGQSLSLLIYTGFIYFPIMTLIASMFAGRKYFFRIGLSSLVLTLLVMGMLY</sequence>
<dbReference type="Proteomes" id="UP000285120">
    <property type="component" value="Unassembled WGS sequence"/>
</dbReference>
<keyword evidence="1" id="KW-0175">Coiled coil</keyword>
<dbReference type="AlphaFoldDB" id="A0A419UWV4"/>
<protein>
    <submittedName>
        <fullName evidence="3">Uncharacterized protein</fullName>
    </submittedName>
</protein>